<dbReference type="InterPro" id="IPR011662">
    <property type="entry name" value="Secretin/TonB_short_N"/>
</dbReference>
<dbReference type="InterPro" id="IPR000531">
    <property type="entry name" value="Beta-barrel_TonB"/>
</dbReference>
<dbReference type="PANTHER" id="PTHR32552">
    <property type="entry name" value="FERRICHROME IRON RECEPTOR-RELATED"/>
    <property type="match status" value="1"/>
</dbReference>
<feature type="signal peptide" evidence="14">
    <location>
        <begin position="1"/>
        <end position="28"/>
    </location>
</feature>
<keyword evidence="10 11" id="KW-0998">Cell outer membrane</keyword>
<dbReference type="GO" id="GO:0006826">
    <property type="term" value="P:iron ion transport"/>
    <property type="evidence" value="ECO:0007669"/>
    <property type="project" value="UniProtKB-KW"/>
</dbReference>
<dbReference type="SUPFAM" id="SSF56935">
    <property type="entry name" value="Porins"/>
    <property type="match status" value="1"/>
</dbReference>
<dbReference type="GO" id="GO:0009279">
    <property type="term" value="C:cell outer membrane"/>
    <property type="evidence" value="ECO:0007669"/>
    <property type="project" value="UniProtKB-SubCell"/>
</dbReference>
<dbReference type="Pfam" id="PF00593">
    <property type="entry name" value="TonB_dep_Rec_b-barrel"/>
    <property type="match status" value="1"/>
</dbReference>
<evidence type="ECO:0000256" key="6">
    <source>
        <dbReference type="ARBA" id="ARBA00023004"/>
    </source>
</evidence>
<dbReference type="InParanoid" id="A0A3N0V7L3"/>
<dbReference type="InterPro" id="IPR039426">
    <property type="entry name" value="TonB-dep_rcpt-like"/>
</dbReference>
<evidence type="ECO:0000256" key="7">
    <source>
        <dbReference type="ARBA" id="ARBA00023065"/>
    </source>
</evidence>
<feature type="region of interest" description="Disordered" evidence="13">
    <location>
        <begin position="44"/>
        <end position="66"/>
    </location>
</feature>
<dbReference type="InterPro" id="IPR036942">
    <property type="entry name" value="Beta-barrel_TonB_sf"/>
</dbReference>
<keyword evidence="9 11" id="KW-0472">Membrane</keyword>
<dbReference type="Pfam" id="PF07660">
    <property type="entry name" value="STN"/>
    <property type="match status" value="1"/>
</dbReference>
<dbReference type="InterPro" id="IPR012910">
    <property type="entry name" value="Plug_dom"/>
</dbReference>
<evidence type="ECO:0000259" key="15">
    <source>
        <dbReference type="SMART" id="SM00965"/>
    </source>
</evidence>
<name>A0A3N0V7L3_9GAMM</name>
<evidence type="ECO:0000313" key="16">
    <source>
        <dbReference type="EMBL" id="ROH88723.1"/>
    </source>
</evidence>
<organism evidence="16 17">
    <name type="scientific">Stagnimonas aquatica</name>
    <dbReference type="NCBI Taxonomy" id="2689987"/>
    <lineage>
        <taxon>Bacteria</taxon>
        <taxon>Pseudomonadati</taxon>
        <taxon>Pseudomonadota</taxon>
        <taxon>Gammaproteobacteria</taxon>
        <taxon>Nevskiales</taxon>
        <taxon>Nevskiaceae</taxon>
        <taxon>Stagnimonas</taxon>
    </lineage>
</organism>
<keyword evidence="4" id="KW-0410">Iron transport</keyword>
<dbReference type="Gene3D" id="3.55.50.30">
    <property type="match status" value="1"/>
</dbReference>
<comment type="subcellular location">
    <subcellularLocation>
        <location evidence="1 11">Cell outer membrane</location>
        <topology evidence="1 11">Multi-pass membrane protein</topology>
    </subcellularLocation>
</comment>
<dbReference type="Proteomes" id="UP000282106">
    <property type="component" value="Unassembled WGS sequence"/>
</dbReference>
<comment type="similarity">
    <text evidence="11 12">Belongs to the TonB-dependent receptor family.</text>
</comment>
<dbReference type="PROSITE" id="PS51257">
    <property type="entry name" value="PROKAR_LIPOPROTEIN"/>
    <property type="match status" value="1"/>
</dbReference>
<dbReference type="Pfam" id="PF07715">
    <property type="entry name" value="Plug"/>
    <property type="match status" value="1"/>
</dbReference>
<evidence type="ECO:0000256" key="5">
    <source>
        <dbReference type="ARBA" id="ARBA00022692"/>
    </source>
</evidence>
<sequence length="902" mass="96138">MRRHTVFPRPVAAALAALSGCWLPAALAQEPAAPAAAEVTAATPAAPITPPPGDSPAASAEAPTELAAATAAPEAAASGSVYLFAIAAGPLSAALDQVRQQTGTAIVYSPEQLLGLSSIGLQGRYSVEQALEILLLDTGLTVSSDGRGTLVVKPRPSQQALKKDSMDLGSVETVVVTAAKRRENAKDVAAALTAMSGKALEKLGAKSINDYVAYVPGMNFASGQSGLGLITLRGITTGMSQSSATVGTYVDETPFTPFSRTASGTTVIPDVDTFDVQRVEVLRGPQGTLYGAGSMGGLLKYVTQPPNSSRVQGRLELEPGYTEHGDGYNGSLKAMLNTPISESLAFRASVFAKRYAGYVDDVGTDTRGVNTNTVKGGRFSLLYSPVDEFSLRWSSLFQSNYAGGLPQVDLDPTTLEPLYGDLTQSRHLPETSKLAFQVHNLQADWDWGWAKFVSSTSYAQTKVQAYVDYTDYPDYGTLIAAVSALYLHPVLPQDVLVAATADIDFSKLTQEFRLSSPSNREFEWIVGGFYTHEKTDTFQEILGIDRDPEALLTLAPEAQHALYLGVPSDYKEYAGFASIDYYFTERLDLSLGARLSRNSQLSTLNSSGPLWDILSPLASVAAGDLAGLLASLGNLGGTSSVESASSDRPITYRVAPRWRATDNITFYGAAASGYRPGGPNIRTSTEAPTSFGPDTLWSYEAGFKSQFRRFAFDLTGFQINWEDIQLSSTSGGFTYLANGGKASSKGAEMNLAWRPFKSFSFGLNGAYILARLDEDAPDVGGLAGDVLPTVAKWSGTLVLDYATPLWGEWTGSVGGSVRYLGKRNSSYTASEKKPNIVMDDYQSYNLRAGLISKRLSLDLFVNNLSDERAASSIDTALLPDGGPARASLILPRTIGLRISTSF</sequence>
<keyword evidence="14" id="KW-0732">Signal</keyword>
<evidence type="ECO:0000256" key="1">
    <source>
        <dbReference type="ARBA" id="ARBA00004571"/>
    </source>
</evidence>
<gene>
    <name evidence="16" type="ORF">ED208_12975</name>
</gene>
<dbReference type="PANTHER" id="PTHR32552:SF81">
    <property type="entry name" value="TONB-DEPENDENT OUTER MEMBRANE RECEPTOR"/>
    <property type="match status" value="1"/>
</dbReference>
<keyword evidence="17" id="KW-1185">Reference proteome</keyword>
<dbReference type="Gene3D" id="2.40.170.20">
    <property type="entry name" value="TonB-dependent receptor, beta-barrel domain"/>
    <property type="match status" value="1"/>
</dbReference>
<evidence type="ECO:0000256" key="11">
    <source>
        <dbReference type="PROSITE-ProRule" id="PRU01360"/>
    </source>
</evidence>
<evidence type="ECO:0000256" key="3">
    <source>
        <dbReference type="ARBA" id="ARBA00022452"/>
    </source>
</evidence>
<keyword evidence="5 11" id="KW-0812">Transmembrane</keyword>
<dbReference type="AlphaFoldDB" id="A0A3N0V7L3"/>
<keyword evidence="7" id="KW-0406">Ion transport</keyword>
<accession>A0A3N0V7L3</accession>
<keyword evidence="3 11" id="KW-1134">Transmembrane beta strand</keyword>
<dbReference type="EMBL" id="RJVO01000006">
    <property type="protein sequence ID" value="ROH88723.1"/>
    <property type="molecule type" value="Genomic_DNA"/>
</dbReference>
<keyword evidence="2 11" id="KW-0813">Transport</keyword>
<keyword evidence="6" id="KW-0408">Iron</keyword>
<evidence type="ECO:0000256" key="10">
    <source>
        <dbReference type="ARBA" id="ARBA00023237"/>
    </source>
</evidence>
<evidence type="ECO:0000256" key="4">
    <source>
        <dbReference type="ARBA" id="ARBA00022496"/>
    </source>
</evidence>
<feature type="domain" description="Secretin/TonB short N-terminal" evidence="15">
    <location>
        <begin position="104"/>
        <end position="155"/>
    </location>
</feature>
<keyword evidence="16" id="KW-0675">Receptor</keyword>
<evidence type="ECO:0000313" key="17">
    <source>
        <dbReference type="Proteomes" id="UP000282106"/>
    </source>
</evidence>
<evidence type="ECO:0000256" key="14">
    <source>
        <dbReference type="SAM" id="SignalP"/>
    </source>
</evidence>
<comment type="caution">
    <text evidence="16">The sequence shown here is derived from an EMBL/GenBank/DDBJ whole genome shotgun (WGS) entry which is preliminary data.</text>
</comment>
<reference evidence="16 17" key="1">
    <citation type="submission" date="2018-10" db="EMBL/GenBank/DDBJ databases">
        <authorList>
            <person name="Chen W.-M."/>
        </authorList>
    </citation>
    <scope>NUCLEOTIDE SEQUENCE [LARGE SCALE GENOMIC DNA]</scope>
    <source>
        <strain evidence="16 17">THS-13</strain>
    </source>
</reference>
<evidence type="ECO:0000256" key="8">
    <source>
        <dbReference type="ARBA" id="ARBA00023077"/>
    </source>
</evidence>
<feature type="compositionally biased region" description="Low complexity" evidence="13">
    <location>
        <begin position="55"/>
        <end position="66"/>
    </location>
</feature>
<keyword evidence="8 12" id="KW-0798">TonB box</keyword>
<dbReference type="PROSITE" id="PS52016">
    <property type="entry name" value="TONB_DEPENDENT_REC_3"/>
    <property type="match status" value="1"/>
</dbReference>
<evidence type="ECO:0000256" key="2">
    <source>
        <dbReference type="ARBA" id="ARBA00022448"/>
    </source>
</evidence>
<protein>
    <submittedName>
        <fullName evidence="16">TonB-dependent receptor</fullName>
    </submittedName>
</protein>
<proteinExistence type="inferred from homology"/>
<evidence type="ECO:0000256" key="13">
    <source>
        <dbReference type="SAM" id="MobiDB-lite"/>
    </source>
</evidence>
<feature type="chain" id="PRO_5018158604" evidence="14">
    <location>
        <begin position="29"/>
        <end position="902"/>
    </location>
</feature>
<evidence type="ECO:0000256" key="9">
    <source>
        <dbReference type="ARBA" id="ARBA00023136"/>
    </source>
</evidence>
<evidence type="ECO:0000256" key="12">
    <source>
        <dbReference type="RuleBase" id="RU003357"/>
    </source>
</evidence>
<dbReference type="SMART" id="SM00965">
    <property type="entry name" value="STN"/>
    <property type="match status" value="1"/>
</dbReference>